<evidence type="ECO:0000313" key="1">
    <source>
        <dbReference type="EMBL" id="KAF8794984.1"/>
    </source>
</evidence>
<dbReference type="Proteomes" id="UP000807504">
    <property type="component" value="Unassembled WGS sequence"/>
</dbReference>
<sequence>MKQSHLEKETVNEYASFPLQEPCHNTGRNFIMDSYFTSLKLLKRIRTAGTSCNYTTNLLNGKSTLFIQKKKEMRSIQARLLSMKMHGACMIEEKMNKNVFEVHGIRYWKSHRIKKNIPEVVNFTIQQNMKMRVCSRWPENTQYNTHQGRHPV</sequence>
<dbReference type="EMBL" id="JABXBU010000002">
    <property type="protein sequence ID" value="KAF8794984.1"/>
    <property type="molecule type" value="Genomic_DNA"/>
</dbReference>
<evidence type="ECO:0000313" key="2">
    <source>
        <dbReference type="Proteomes" id="UP000807504"/>
    </source>
</evidence>
<keyword evidence="2" id="KW-1185">Reference proteome</keyword>
<proteinExistence type="predicted"/>
<protein>
    <recommendedName>
        <fullName evidence="3">PiggyBac transposable element-derived protein domain-containing protein</fullName>
    </recommendedName>
</protein>
<name>A0A8T0FV53_ARGBR</name>
<dbReference type="AlphaFoldDB" id="A0A8T0FV53"/>
<reference evidence="1" key="1">
    <citation type="journal article" date="2020" name="bioRxiv">
        <title>Chromosome-level reference genome of the European wasp spider Argiope bruennichi: a resource for studies on range expansion and evolutionary adaptation.</title>
        <authorList>
            <person name="Sheffer M.M."/>
            <person name="Hoppe A."/>
            <person name="Krehenwinkel H."/>
            <person name="Uhl G."/>
            <person name="Kuss A.W."/>
            <person name="Jensen L."/>
            <person name="Jensen C."/>
            <person name="Gillespie R.G."/>
            <person name="Hoff K.J."/>
            <person name="Prost S."/>
        </authorList>
    </citation>
    <scope>NUCLEOTIDE SEQUENCE</scope>
</reference>
<organism evidence="1 2">
    <name type="scientific">Argiope bruennichi</name>
    <name type="common">Wasp spider</name>
    <name type="synonym">Aranea bruennichi</name>
    <dbReference type="NCBI Taxonomy" id="94029"/>
    <lineage>
        <taxon>Eukaryota</taxon>
        <taxon>Metazoa</taxon>
        <taxon>Ecdysozoa</taxon>
        <taxon>Arthropoda</taxon>
        <taxon>Chelicerata</taxon>
        <taxon>Arachnida</taxon>
        <taxon>Araneae</taxon>
        <taxon>Araneomorphae</taxon>
        <taxon>Entelegynae</taxon>
        <taxon>Araneoidea</taxon>
        <taxon>Araneidae</taxon>
        <taxon>Argiope</taxon>
    </lineage>
</organism>
<gene>
    <name evidence="1" type="ORF">HNY73_002888</name>
</gene>
<evidence type="ECO:0008006" key="3">
    <source>
        <dbReference type="Google" id="ProtNLM"/>
    </source>
</evidence>
<reference evidence="1" key="2">
    <citation type="submission" date="2020-06" db="EMBL/GenBank/DDBJ databases">
        <authorList>
            <person name="Sheffer M."/>
        </authorList>
    </citation>
    <scope>NUCLEOTIDE SEQUENCE</scope>
</reference>
<comment type="caution">
    <text evidence="1">The sequence shown here is derived from an EMBL/GenBank/DDBJ whole genome shotgun (WGS) entry which is preliminary data.</text>
</comment>
<accession>A0A8T0FV53</accession>